<dbReference type="Proteomes" id="UP000264062">
    <property type="component" value="Unassembled WGS sequence"/>
</dbReference>
<dbReference type="PANTHER" id="PTHR10458">
    <property type="entry name" value="PEPTIDE DEFORMYLASE"/>
    <property type="match status" value="1"/>
</dbReference>
<evidence type="ECO:0000313" key="3">
    <source>
        <dbReference type="EMBL" id="HAV93182.1"/>
    </source>
</evidence>
<organism evidence="3 4">
    <name type="scientific">candidate division WOR-3 bacterium</name>
    <dbReference type="NCBI Taxonomy" id="2052148"/>
    <lineage>
        <taxon>Bacteria</taxon>
        <taxon>Bacteria division WOR-3</taxon>
    </lineage>
</organism>
<comment type="caution">
    <text evidence="3">The sequence shown here is derived from an EMBL/GenBank/DDBJ whole genome shotgun (WGS) entry which is preliminary data.</text>
</comment>
<feature type="binding site" evidence="2">
    <location>
        <position position="132"/>
    </location>
    <ligand>
        <name>Fe cation</name>
        <dbReference type="ChEBI" id="CHEBI:24875"/>
    </ligand>
</feature>
<keyword evidence="2" id="KW-0479">Metal-binding</keyword>
<reference evidence="3 4" key="1">
    <citation type="journal article" date="2018" name="Nat. Biotechnol.">
        <title>A standardized bacterial taxonomy based on genome phylogeny substantially revises the tree of life.</title>
        <authorList>
            <person name="Parks D.H."/>
            <person name="Chuvochina M."/>
            <person name="Waite D.W."/>
            <person name="Rinke C."/>
            <person name="Skarshewski A."/>
            <person name="Chaumeil P.A."/>
            <person name="Hugenholtz P."/>
        </authorList>
    </citation>
    <scope>NUCLEOTIDE SEQUENCE [LARGE SCALE GENOMIC DNA]</scope>
    <source>
        <strain evidence="3">UBA9956</strain>
    </source>
</reference>
<gene>
    <name evidence="2 3" type="primary">def</name>
    <name evidence="3" type="ORF">DCW38_08410</name>
</gene>
<dbReference type="HAMAP" id="MF_00163">
    <property type="entry name" value="Pep_deformylase"/>
    <property type="match status" value="1"/>
</dbReference>
<keyword evidence="2" id="KW-0408">Iron</keyword>
<dbReference type="GO" id="GO:0006412">
    <property type="term" value="P:translation"/>
    <property type="evidence" value="ECO:0007669"/>
    <property type="project" value="UniProtKB-UniRule"/>
</dbReference>
<dbReference type="Pfam" id="PF01327">
    <property type="entry name" value="Pep_deformylase"/>
    <property type="match status" value="1"/>
</dbReference>
<dbReference type="PRINTS" id="PR01576">
    <property type="entry name" value="PDEFORMYLASE"/>
</dbReference>
<comment type="similarity">
    <text evidence="1 2">Belongs to the polypeptide deformylase family.</text>
</comment>
<keyword evidence="2" id="KW-0378">Hydrolase</keyword>
<dbReference type="NCBIfam" id="TIGR00079">
    <property type="entry name" value="pept_deformyl"/>
    <property type="match status" value="1"/>
</dbReference>
<dbReference type="CDD" id="cd00487">
    <property type="entry name" value="Pep_deformylase"/>
    <property type="match status" value="1"/>
</dbReference>
<accession>A0A350HCB6</accession>
<name>A0A350HCB6_UNCW3</name>
<feature type="active site" evidence="2">
    <location>
        <position position="129"/>
    </location>
</feature>
<feature type="binding site" evidence="2">
    <location>
        <position position="86"/>
    </location>
    <ligand>
        <name>Fe cation</name>
        <dbReference type="ChEBI" id="CHEBI:24875"/>
    </ligand>
</feature>
<keyword evidence="2" id="KW-0648">Protein biosynthesis</keyword>
<dbReference type="EMBL" id="DMZY01000251">
    <property type="protein sequence ID" value="HAV93182.1"/>
    <property type="molecule type" value="Genomic_DNA"/>
</dbReference>
<dbReference type="SUPFAM" id="SSF56420">
    <property type="entry name" value="Peptide deformylase"/>
    <property type="match status" value="1"/>
</dbReference>
<evidence type="ECO:0000256" key="2">
    <source>
        <dbReference type="HAMAP-Rule" id="MF_00163"/>
    </source>
</evidence>
<dbReference type="GO" id="GO:0046872">
    <property type="term" value="F:metal ion binding"/>
    <property type="evidence" value="ECO:0007669"/>
    <property type="project" value="UniProtKB-KW"/>
</dbReference>
<evidence type="ECO:0000256" key="1">
    <source>
        <dbReference type="ARBA" id="ARBA00010759"/>
    </source>
</evidence>
<comment type="catalytic activity">
    <reaction evidence="2">
        <text>N-terminal N-formyl-L-methionyl-[peptide] + H2O = N-terminal L-methionyl-[peptide] + formate</text>
        <dbReference type="Rhea" id="RHEA:24420"/>
        <dbReference type="Rhea" id="RHEA-COMP:10639"/>
        <dbReference type="Rhea" id="RHEA-COMP:10640"/>
        <dbReference type="ChEBI" id="CHEBI:15377"/>
        <dbReference type="ChEBI" id="CHEBI:15740"/>
        <dbReference type="ChEBI" id="CHEBI:49298"/>
        <dbReference type="ChEBI" id="CHEBI:64731"/>
        <dbReference type="EC" id="3.5.1.88"/>
    </reaction>
</comment>
<dbReference type="InterPro" id="IPR023635">
    <property type="entry name" value="Peptide_deformylase"/>
</dbReference>
<dbReference type="NCBIfam" id="NF001159">
    <property type="entry name" value="PRK00150.1-3"/>
    <property type="match status" value="1"/>
</dbReference>
<dbReference type="AlphaFoldDB" id="A0A350HCB6"/>
<dbReference type="GO" id="GO:0042586">
    <property type="term" value="F:peptide deformylase activity"/>
    <property type="evidence" value="ECO:0007669"/>
    <property type="project" value="UniProtKB-UniRule"/>
</dbReference>
<dbReference type="InterPro" id="IPR036821">
    <property type="entry name" value="Peptide_deformylase_sf"/>
</dbReference>
<evidence type="ECO:0000313" key="4">
    <source>
        <dbReference type="Proteomes" id="UP000264062"/>
    </source>
</evidence>
<comment type="cofactor">
    <cofactor evidence="2">
        <name>Fe(2+)</name>
        <dbReference type="ChEBI" id="CHEBI:29033"/>
    </cofactor>
    <text evidence="2">Binds 1 Fe(2+) ion.</text>
</comment>
<dbReference type="EC" id="3.5.1.88" evidence="2"/>
<comment type="function">
    <text evidence="2">Removes the formyl group from the N-terminal Met of newly synthesized proteins. Requires at least a dipeptide for an efficient rate of reaction. N-terminal L-methionine is a prerequisite for activity but the enzyme has broad specificity at other positions.</text>
</comment>
<feature type="binding site" evidence="2">
    <location>
        <position position="128"/>
    </location>
    <ligand>
        <name>Fe cation</name>
        <dbReference type="ChEBI" id="CHEBI:24875"/>
    </ligand>
</feature>
<dbReference type="PIRSF" id="PIRSF004749">
    <property type="entry name" value="Pep_def"/>
    <property type="match status" value="1"/>
</dbReference>
<sequence length="159" mass="18332">MKIRKYPDPVLRIKSEDINESAKSLKNVIKQMTNVMKYEEGVGLAGNQIGITKRIIIIDVNEKPTVMINPVIKDHSKEKELQYEGCLSFPNFNVIVERYKEIDGEFLNSSGVKESIHLEGLYARAFQHEIDHLNGVLIIDYASPEDRFNYNIYITKEKD</sequence>
<dbReference type="Gene3D" id="3.90.45.10">
    <property type="entry name" value="Peptide deformylase"/>
    <property type="match status" value="1"/>
</dbReference>
<dbReference type="PANTHER" id="PTHR10458:SF22">
    <property type="entry name" value="PEPTIDE DEFORMYLASE"/>
    <property type="match status" value="1"/>
</dbReference>
<protein>
    <recommendedName>
        <fullName evidence="2">Peptide deformylase</fullName>
        <shortName evidence="2">PDF</shortName>
        <ecNumber evidence="2">3.5.1.88</ecNumber>
    </recommendedName>
    <alternativeName>
        <fullName evidence="2">Polypeptide deformylase</fullName>
    </alternativeName>
</protein>
<proteinExistence type="inferred from homology"/>